<dbReference type="AlphaFoldDB" id="A0A8B6DD59"/>
<keyword evidence="1" id="KW-0812">Transmembrane</keyword>
<gene>
    <name evidence="2" type="ORF">MGAL_10B002390</name>
</gene>
<dbReference type="OrthoDB" id="6042955at2759"/>
<keyword evidence="3" id="KW-1185">Reference proteome</keyword>
<keyword evidence="1" id="KW-1133">Transmembrane helix</keyword>
<protein>
    <recommendedName>
        <fullName evidence="4">Ig-like domain-containing protein</fullName>
    </recommendedName>
</protein>
<organism evidence="2 3">
    <name type="scientific">Mytilus galloprovincialis</name>
    <name type="common">Mediterranean mussel</name>
    <dbReference type="NCBI Taxonomy" id="29158"/>
    <lineage>
        <taxon>Eukaryota</taxon>
        <taxon>Metazoa</taxon>
        <taxon>Spiralia</taxon>
        <taxon>Lophotrochozoa</taxon>
        <taxon>Mollusca</taxon>
        <taxon>Bivalvia</taxon>
        <taxon>Autobranchia</taxon>
        <taxon>Pteriomorphia</taxon>
        <taxon>Mytilida</taxon>
        <taxon>Mytiloidea</taxon>
        <taxon>Mytilidae</taxon>
        <taxon>Mytilinae</taxon>
        <taxon>Mytilus</taxon>
    </lineage>
</organism>
<proteinExistence type="predicted"/>
<sequence>MVSALKYVMFQFLSWHIYACTDLELLTKPVVFGENVRLACAANDTEIPLDQHPSRSWSGGPLNKVLCKNAISADLSKYYEVIGKDRYEYILIIKNFSEADVGCVYKCIVGVDETRTTLQLNEEDYEYIPPKETTTVTSNLQYGHFSVDVHIDKVWPTPECEIMFQDIKYGNKANMSKRTNGKLYSVDISLKHTLRKEDCTGEMLISCEIGTKHIEVQRKHFNTCPVTAVPRRDKSFLNDYGLITLVIAVFMILVLVFVIMISIIIKQKGYIKSIFNLYLGYLPKITIEIPPNKEPFLKETQEQSS</sequence>
<evidence type="ECO:0000256" key="1">
    <source>
        <dbReference type="SAM" id="Phobius"/>
    </source>
</evidence>
<dbReference type="InterPro" id="IPR013783">
    <property type="entry name" value="Ig-like_fold"/>
</dbReference>
<feature type="transmembrane region" description="Helical" evidence="1">
    <location>
        <begin position="240"/>
        <end position="265"/>
    </location>
</feature>
<dbReference type="Proteomes" id="UP000596742">
    <property type="component" value="Unassembled WGS sequence"/>
</dbReference>
<accession>A0A8B6DD59</accession>
<evidence type="ECO:0000313" key="2">
    <source>
        <dbReference type="EMBL" id="VDI17572.1"/>
    </source>
</evidence>
<evidence type="ECO:0000313" key="3">
    <source>
        <dbReference type="Proteomes" id="UP000596742"/>
    </source>
</evidence>
<dbReference type="Gene3D" id="2.60.40.10">
    <property type="entry name" value="Immunoglobulins"/>
    <property type="match status" value="1"/>
</dbReference>
<name>A0A8B6DD59_MYTGA</name>
<comment type="caution">
    <text evidence="2">The sequence shown here is derived from an EMBL/GenBank/DDBJ whole genome shotgun (WGS) entry which is preliminary data.</text>
</comment>
<keyword evidence="1" id="KW-0472">Membrane</keyword>
<reference evidence="2" key="1">
    <citation type="submission" date="2018-11" db="EMBL/GenBank/DDBJ databases">
        <authorList>
            <person name="Alioto T."/>
            <person name="Alioto T."/>
        </authorList>
    </citation>
    <scope>NUCLEOTIDE SEQUENCE</scope>
</reference>
<evidence type="ECO:0008006" key="4">
    <source>
        <dbReference type="Google" id="ProtNLM"/>
    </source>
</evidence>
<dbReference type="EMBL" id="UYJE01003243">
    <property type="protein sequence ID" value="VDI17572.1"/>
    <property type="molecule type" value="Genomic_DNA"/>
</dbReference>